<evidence type="ECO:0000259" key="1">
    <source>
        <dbReference type="PROSITE" id="PS50943"/>
    </source>
</evidence>
<organism evidence="2 3">
    <name type="scientific">Natronospira elongata</name>
    <dbReference type="NCBI Taxonomy" id="3110268"/>
    <lineage>
        <taxon>Bacteria</taxon>
        <taxon>Pseudomonadati</taxon>
        <taxon>Pseudomonadota</taxon>
        <taxon>Gammaproteobacteria</taxon>
        <taxon>Natronospirales</taxon>
        <taxon>Natronospiraceae</taxon>
        <taxon>Natronospira</taxon>
    </lineage>
</organism>
<dbReference type="Proteomes" id="UP001302316">
    <property type="component" value="Unassembled WGS sequence"/>
</dbReference>
<feature type="domain" description="HTH cro/C1-type" evidence="1">
    <location>
        <begin position="20"/>
        <end position="54"/>
    </location>
</feature>
<dbReference type="RefSeq" id="WP_346052859.1">
    <property type="nucleotide sequence ID" value="NZ_JAYGII010000038.1"/>
</dbReference>
<evidence type="ECO:0000313" key="3">
    <source>
        <dbReference type="Proteomes" id="UP001302316"/>
    </source>
</evidence>
<dbReference type="Gene3D" id="1.10.260.40">
    <property type="entry name" value="lambda repressor-like DNA-binding domains"/>
    <property type="match status" value="1"/>
</dbReference>
<dbReference type="InterPro" id="IPR001387">
    <property type="entry name" value="Cro/C1-type_HTH"/>
</dbReference>
<dbReference type="PROSITE" id="PS50943">
    <property type="entry name" value="HTH_CROC1"/>
    <property type="match status" value="1"/>
</dbReference>
<dbReference type="AlphaFoldDB" id="A0AAP6JGC9"/>
<proteinExistence type="predicted"/>
<dbReference type="SUPFAM" id="SSF47413">
    <property type="entry name" value="lambda repressor-like DNA-binding domains"/>
    <property type="match status" value="1"/>
</dbReference>
<dbReference type="EMBL" id="JAYGII010000038">
    <property type="protein sequence ID" value="MEA5446545.1"/>
    <property type="molecule type" value="Genomic_DNA"/>
</dbReference>
<reference evidence="2 3" key="1">
    <citation type="submission" date="2023-12" db="EMBL/GenBank/DDBJ databases">
        <title>Whole-genome sequencing of halo(alkali)philic microorganisms from hypersaline lakes.</title>
        <authorList>
            <person name="Sorokin D.Y."/>
            <person name="Merkel A.Y."/>
            <person name="Messina E."/>
            <person name="Yakimov M."/>
        </authorList>
    </citation>
    <scope>NUCLEOTIDE SEQUENCE [LARGE SCALE GENOMIC DNA]</scope>
    <source>
        <strain evidence="2 3">AB-CW1</strain>
    </source>
</reference>
<comment type="caution">
    <text evidence="2">The sequence shown here is derived from an EMBL/GenBank/DDBJ whole genome shotgun (WGS) entry which is preliminary data.</text>
</comment>
<dbReference type="InterPro" id="IPR010982">
    <property type="entry name" value="Lambda_DNA-bd_dom_sf"/>
</dbReference>
<sequence length="91" mass="9889">MSADLDSELQQACARVGASLRLGRKRRFPGDTQGDFARRVGVSRYTYQKMERGEPGVAMGSYLAAASLLGILDQVVASFTPKRPPLFGDKP</sequence>
<accession>A0AAP6JGC9</accession>
<gene>
    <name evidence="2" type="ORF">VCB98_12020</name>
</gene>
<keyword evidence="3" id="KW-1185">Reference proteome</keyword>
<dbReference type="Pfam" id="PF13560">
    <property type="entry name" value="HTH_31"/>
    <property type="match status" value="1"/>
</dbReference>
<name>A0AAP6JGC9_9GAMM</name>
<dbReference type="GO" id="GO:0003677">
    <property type="term" value="F:DNA binding"/>
    <property type="evidence" value="ECO:0007669"/>
    <property type="project" value="InterPro"/>
</dbReference>
<protein>
    <submittedName>
        <fullName evidence="2">Helix-turn-helix domain-containing protein</fullName>
    </submittedName>
</protein>
<evidence type="ECO:0000313" key="2">
    <source>
        <dbReference type="EMBL" id="MEA5446545.1"/>
    </source>
</evidence>
<dbReference type="CDD" id="cd00093">
    <property type="entry name" value="HTH_XRE"/>
    <property type="match status" value="1"/>
</dbReference>